<dbReference type="GO" id="GO:0009055">
    <property type="term" value="F:electron transfer activity"/>
    <property type="evidence" value="ECO:0007669"/>
    <property type="project" value="TreeGrafter"/>
</dbReference>
<dbReference type="Pfam" id="PF00462">
    <property type="entry name" value="Glutaredoxin"/>
    <property type="match status" value="1"/>
</dbReference>
<dbReference type="PANTHER" id="PTHR34386:SF1">
    <property type="entry name" value="GLUTAREDOXIN-LIKE PROTEIN NRDH"/>
    <property type="match status" value="1"/>
</dbReference>
<gene>
    <name evidence="2" type="ORF">HDF15_003003</name>
</gene>
<dbReference type="InterPro" id="IPR051548">
    <property type="entry name" value="Grx-like_ET"/>
</dbReference>
<comment type="caution">
    <text evidence="2">The sequence shown here is derived from an EMBL/GenBank/DDBJ whole genome shotgun (WGS) entry which is preliminary data.</text>
</comment>
<feature type="domain" description="Glutaredoxin" evidence="1">
    <location>
        <begin position="16"/>
        <end position="74"/>
    </location>
</feature>
<dbReference type="CDD" id="cd02976">
    <property type="entry name" value="NrdH"/>
    <property type="match status" value="1"/>
</dbReference>
<accession>A0A7W7ZRB2</accession>
<dbReference type="EMBL" id="JACHIO010000012">
    <property type="protein sequence ID" value="MBB5064643.1"/>
    <property type="molecule type" value="Genomic_DNA"/>
</dbReference>
<dbReference type="PANTHER" id="PTHR34386">
    <property type="entry name" value="GLUTAREDOXIN"/>
    <property type="match status" value="1"/>
</dbReference>
<dbReference type="GO" id="GO:0045454">
    <property type="term" value="P:cell redox homeostasis"/>
    <property type="evidence" value="ECO:0007669"/>
    <property type="project" value="TreeGrafter"/>
</dbReference>
<dbReference type="AlphaFoldDB" id="A0A7W7ZRB2"/>
<dbReference type="Proteomes" id="UP000584867">
    <property type="component" value="Unassembled WGS sequence"/>
</dbReference>
<protein>
    <submittedName>
        <fullName evidence="2">Glutaredoxin</fullName>
    </submittedName>
</protein>
<evidence type="ECO:0000313" key="2">
    <source>
        <dbReference type="EMBL" id="MBB5064643.1"/>
    </source>
</evidence>
<sequence>MQSSSHIGDNTPMELLVYSADWCRDCREAKRFLATHSIPYTEINIETTPGAADKVIAQTGKRGIPQFVLDGKWIQPYKPGQGFLHDEMAELFGVNANK</sequence>
<evidence type="ECO:0000313" key="3">
    <source>
        <dbReference type="Proteomes" id="UP000584867"/>
    </source>
</evidence>
<dbReference type="InterPro" id="IPR036249">
    <property type="entry name" value="Thioredoxin-like_sf"/>
</dbReference>
<proteinExistence type="predicted"/>
<name>A0A7W7ZRB2_9BACT</name>
<dbReference type="SUPFAM" id="SSF52833">
    <property type="entry name" value="Thioredoxin-like"/>
    <property type="match status" value="1"/>
</dbReference>
<dbReference type="PROSITE" id="PS51354">
    <property type="entry name" value="GLUTAREDOXIN_2"/>
    <property type="match status" value="1"/>
</dbReference>
<reference evidence="2 3" key="1">
    <citation type="submission" date="2020-08" db="EMBL/GenBank/DDBJ databases">
        <title>Genomic Encyclopedia of Type Strains, Phase IV (KMG-V): Genome sequencing to study the core and pangenomes of soil and plant-associated prokaryotes.</title>
        <authorList>
            <person name="Whitman W."/>
        </authorList>
    </citation>
    <scope>NUCLEOTIDE SEQUENCE [LARGE SCALE GENOMIC DNA]</scope>
    <source>
        <strain evidence="2 3">X5P3</strain>
    </source>
</reference>
<evidence type="ECO:0000259" key="1">
    <source>
        <dbReference type="Pfam" id="PF00462"/>
    </source>
</evidence>
<organism evidence="2 3">
    <name type="scientific">Granulicella mallensis</name>
    <dbReference type="NCBI Taxonomy" id="940614"/>
    <lineage>
        <taxon>Bacteria</taxon>
        <taxon>Pseudomonadati</taxon>
        <taxon>Acidobacteriota</taxon>
        <taxon>Terriglobia</taxon>
        <taxon>Terriglobales</taxon>
        <taxon>Acidobacteriaceae</taxon>
        <taxon>Granulicella</taxon>
    </lineage>
</organism>
<dbReference type="InterPro" id="IPR002109">
    <property type="entry name" value="Glutaredoxin"/>
</dbReference>
<dbReference type="Gene3D" id="3.40.30.10">
    <property type="entry name" value="Glutaredoxin"/>
    <property type="match status" value="1"/>
</dbReference>